<keyword evidence="1" id="KW-0694">RNA-binding</keyword>
<dbReference type="eggNOG" id="COG1187">
    <property type="taxonomic scope" value="Bacteria"/>
</dbReference>
<evidence type="ECO:0000259" key="3">
    <source>
        <dbReference type="SMART" id="SM00363"/>
    </source>
</evidence>
<dbReference type="OrthoDB" id="1012272at2"/>
<dbReference type="InterPro" id="IPR050343">
    <property type="entry name" value="RsuA_PseudoU_synthase"/>
</dbReference>
<keyword evidence="4" id="KW-0436">Ligase</keyword>
<dbReference type="EMBL" id="JRAI01000061">
    <property type="protein sequence ID" value="KGN85082.1"/>
    <property type="molecule type" value="Genomic_DNA"/>
</dbReference>
<evidence type="ECO:0000256" key="1">
    <source>
        <dbReference type="PROSITE-ProRule" id="PRU00182"/>
    </source>
</evidence>
<dbReference type="CDD" id="cd00165">
    <property type="entry name" value="S4"/>
    <property type="match status" value="1"/>
</dbReference>
<dbReference type="Pfam" id="PF01479">
    <property type="entry name" value="S4"/>
    <property type="match status" value="1"/>
</dbReference>
<dbReference type="STRING" id="111105.HR09_07335"/>
<dbReference type="PANTHER" id="PTHR47683">
    <property type="entry name" value="PSEUDOURIDINE SYNTHASE FAMILY PROTEIN-RELATED"/>
    <property type="match status" value="1"/>
</dbReference>
<dbReference type="InterPro" id="IPR036986">
    <property type="entry name" value="S4_RNA-bd_sf"/>
</dbReference>
<name>A0A099WUV0_9PORP</name>
<dbReference type="GO" id="GO:0003723">
    <property type="term" value="F:RNA binding"/>
    <property type="evidence" value="ECO:0007669"/>
    <property type="project" value="UniProtKB-KW"/>
</dbReference>
<gene>
    <name evidence="4" type="ORF">HR08_07210</name>
</gene>
<feature type="region of interest" description="Disordered" evidence="2">
    <location>
        <begin position="71"/>
        <end position="151"/>
    </location>
</feature>
<feature type="domain" description="RNA-binding S4" evidence="3">
    <location>
        <begin position="3"/>
        <end position="61"/>
    </location>
</feature>
<proteinExistence type="predicted"/>
<evidence type="ECO:0000313" key="4">
    <source>
        <dbReference type="EMBL" id="KGN85082.1"/>
    </source>
</evidence>
<dbReference type="AlphaFoldDB" id="A0A099WUV0"/>
<protein>
    <submittedName>
        <fullName evidence="4">tRNA synthetase RNA-binding protein</fullName>
    </submittedName>
</protein>
<dbReference type="Gene3D" id="3.10.290.10">
    <property type="entry name" value="RNA-binding S4 domain"/>
    <property type="match status" value="1"/>
</dbReference>
<dbReference type="GO" id="GO:0004812">
    <property type="term" value="F:aminoacyl-tRNA ligase activity"/>
    <property type="evidence" value="ECO:0007669"/>
    <property type="project" value="UniProtKB-KW"/>
</dbReference>
<reference evidence="4 5" key="1">
    <citation type="submission" date="2014-08" db="EMBL/GenBank/DDBJ databases">
        <title>Porphyromonas gulae strain:COT-052_OH1451 Genome sequencing.</title>
        <authorList>
            <person name="Wallis C."/>
            <person name="Deusch O."/>
            <person name="O'Flynn C."/>
            <person name="Davis I."/>
            <person name="Jospin G."/>
            <person name="Darling A.E."/>
            <person name="Coil D.A."/>
            <person name="Alexiev A."/>
            <person name="Horsfall A."/>
            <person name="Kirkwood N."/>
            <person name="Harris S."/>
            <person name="Eisen J.A."/>
        </authorList>
    </citation>
    <scope>NUCLEOTIDE SEQUENCE [LARGE SCALE GENOMIC DNA]</scope>
    <source>
        <strain evidence="5">COT-052 OH1451</strain>
    </source>
</reference>
<evidence type="ECO:0000256" key="2">
    <source>
        <dbReference type="SAM" id="MobiDB-lite"/>
    </source>
</evidence>
<dbReference type="PANTHER" id="PTHR47683:SF2">
    <property type="entry name" value="RNA-BINDING S4 DOMAIN-CONTAINING PROTEIN"/>
    <property type="match status" value="1"/>
</dbReference>
<feature type="compositionally biased region" description="Basic and acidic residues" evidence="2">
    <location>
        <begin position="140"/>
        <end position="151"/>
    </location>
</feature>
<evidence type="ECO:0000313" key="5">
    <source>
        <dbReference type="Proteomes" id="UP000030130"/>
    </source>
</evidence>
<dbReference type="SUPFAM" id="SSF55174">
    <property type="entry name" value="Alpha-L RNA-binding motif"/>
    <property type="match status" value="1"/>
</dbReference>
<comment type="caution">
    <text evidence="4">The sequence shown here is derived from an EMBL/GenBank/DDBJ whole genome shotgun (WGS) entry which is preliminary data.</text>
</comment>
<organism evidence="4 5">
    <name type="scientific">Porphyromonas gulae</name>
    <dbReference type="NCBI Taxonomy" id="111105"/>
    <lineage>
        <taxon>Bacteria</taxon>
        <taxon>Pseudomonadati</taxon>
        <taxon>Bacteroidota</taxon>
        <taxon>Bacteroidia</taxon>
        <taxon>Bacteroidales</taxon>
        <taxon>Porphyromonadaceae</taxon>
        <taxon>Porphyromonas</taxon>
    </lineage>
</organism>
<keyword evidence="4" id="KW-0030">Aminoacyl-tRNA synthetase</keyword>
<dbReference type="SMART" id="SM00363">
    <property type="entry name" value="S4"/>
    <property type="match status" value="1"/>
</dbReference>
<accession>A0A099WUV0</accession>
<dbReference type="InterPro" id="IPR002942">
    <property type="entry name" value="S4_RNA-bd"/>
</dbReference>
<dbReference type="RefSeq" id="WP_039419184.1">
    <property type="nucleotide sequence ID" value="NZ_JRAI01000061.1"/>
</dbReference>
<dbReference type="Proteomes" id="UP000030130">
    <property type="component" value="Unassembled WGS sequence"/>
</dbReference>
<dbReference type="PROSITE" id="PS50889">
    <property type="entry name" value="S4"/>
    <property type="match status" value="1"/>
</dbReference>
<feature type="compositionally biased region" description="Basic and acidic residues" evidence="2">
    <location>
        <begin position="109"/>
        <end position="119"/>
    </location>
</feature>
<sequence>MKLRINKLISDAGLGSRREAEKYITEGRVKINGRIARLTDLVCEKDIVLLDDIDIPIKDLIREEISLRKYEERLVPSASNQGGRQDEKRKNPRPKQHKEAPSQRNAGKPRSESRTRNRWDDDDDDDFGFDTGRGFRKGNRKNDSSVKKFRH</sequence>
<dbReference type="GeneID" id="57240033"/>